<keyword evidence="3" id="KW-0731">Sigma factor</keyword>
<dbReference type="Pfam" id="PF04542">
    <property type="entry name" value="Sigma70_r2"/>
    <property type="match status" value="1"/>
</dbReference>
<dbReference type="RefSeq" id="WP_219779284.1">
    <property type="nucleotide sequence ID" value="NZ_JAHXPT010000005.1"/>
</dbReference>
<organism evidence="8 9">
    <name type="scientific">Clostridium weizhouense</name>
    <dbReference type="NCBI Taxonomy" id="2859781"/>
    <lineage>
        <taxon>Bacteria</taxon>
        <taxon>Bacillati</taxon>
        <taxon>Bacillota</taxon>
        <taxon>Clostridia</taxon>
        <taxon>Eubacteriales</taxon>
        <taxon>Clostridiaceae</taxon>
        <taxon>Clostridium</taxon>
    </lineage>
</organism>
<dbReference type="SUPFAM" id="SSF88659">
    <property type="entry name" value="Sigma3 and sigma4 domains of RNA polymerase sigma factors"/>
    <property type="match status" value="1"/>
</dbReference>
<dbReference type="PANTHER" id="PTHR43133:SF8">
    <property type="entry name" value="RNA POLYMERASE SIGMA FACTOR HI_1459-RELATED"/>
    <property type="match status" value="1"/>
</dbReference>
<sequence>MITDIQLLNLLDSDPEKGLDQMMNCYMPLIYTIVANKVSGIYSREDIEECVSDVFIDVFNNRNRIDINKGSIKAFLAVIAKRRAIDLYRKKEGKRNLHNIPIDDLFDIGTEEDITNLVAKKEENLKLIEAIKKLEQPDREIIIRKYYLNQSSKEISKAINLKVNTIDKKASRCLQKLKKILGGVL</sequence>
<dbReference type="Gene3D" id="1.10.10.10">
    <property type="entry name" value="Winged helix-like DNA-binding domain superfamily/Winged helix DNA-binding domain"/>
    <property type="match status" value="1"/>
</dbReference>
<name>A0ABS7AN44_9CLOT</name>
<keyword evidence="5" id="KW-0804">Transcription</keyword>
<evidence type="ECO:0000313" key="8">
    <source>
        <dbReference type="EMBL" id="MBW6410087.1"/>
    </source>
</evidence>
<evidence type="ECO:0000256" key="3">
    <source>
        <dbReference type="ARBA" id="ARBA00023082"/>
    </source>
</evidence>
<comment type="similarity">
    <text evidence="1">Belongs to the sigma-70 factor family. ECF subfamily.</text>
</comment>
<evidence type="ECO:0000256" key="1">
    <source>
        <dbReference type="ARBA" id="ARBA00010641"/>
    </source>
</evidence>
<dbReference type="InterPro" id="IPR013325">
    <property type="entry name" value="RNA_pol_sigma_r2"/>
</dbReference>
<dbReference type="InterPro" id="IPR039425">
    <property type="entry name" value="RNA_pol_sigma-70-like"/>
</dbReference>
<dbReference type="InterPro" id="IPR036388">
    <property type="entry name" value="WH-like_DNA-bd_sf"/>
</dbReference>
<proteinExistence type="inferred from homology"/>
<feature type="domain" description="RNA polymerase sigma-70 region 2" evidence="6">
    <location>
        <begin position="23"/>
        <end position="91"/>
    </location>
</feature>
<evidence type="ECO:0000256" key="5">
    <source>
        <dbReference type="ARBA" id="ARBA00023163"/>
    </source>
</evidence>
<gene>
    <name evidence="8" type="ORF">KYD98_08275</name>
</gene>
<evidence type="ECO:0000259" key="6">
    <source>
        <dbReference type="Pfam" id="PF04542"/>
    </source>
</evidence>
<feature type="domain" description="RNA polymerase sigma factor 70 region 4 type 2" evidence="7">
    <location>
        <begin position="126"/>
        <end position="177"/>
    </location>
</feature>
<accession>A0ABS7AN44</accession>
<dbReference type="PANTHER" id="PTHR43133">
    <property type="entry name" value="RNA POLYMERASE ECF-TYPE SIGMA FACTO"/>
    <property type="match status" value="1"/>
</dbReference>
<keyword evidence="2" id="KW-0805">Transcription regulation</keyword>
<dbReference type="InterPro" id="IPR013249">
    <property type="entry name" value="RNA_pol_sigma70_r4_t2"/>
</dbReference>
<dbReference type="SUPFAM" id="SSF88946">
    <property type="entry name" value="Sigma2 domain of RNA polymerase sigma factors"/>
    <property type="match status" value="1"/>
</dbReference>
<evidence type="ECO:0000259" key="7">
    <source>
        <dbReference type="Pfam" id="PF08281"/>
    </source>
</evidence>
<reference evidence="8 9" key="1">
    <citation type="submission" date="2021-07" db="EMBL/GenBank/DDBJ databases">
        <title>Clostridium weizhouense sp. nov., an anaerobic bacterium isolated from activated sludge of Petroleum wastewater.</title>
        <authorList>
            <person name="Li Q."/>
        </authorList>
    </citation>
    <scope>NUCLEOTIDE SEQUENCE [LARGE SCALE GENOMIC DNA]</scope>
    <source>
        <strain evidence="8 9">YB-6</strain>
    </source>
</reference>
<keyword evidence="4" id="KW-0238">DNA-binding</keyword>
<dbReference type="InterPro" id="IPR007627">
    <property type="entry name" value="RNA_pol_sigma70_r2"/>
</dbReference>
<dbReference type="NCBIfam" id="TIGR02937">
    <property type="entry name" value="sigma70-ECF"/>
    <property type="match status" value="1"/>
</dbReference>
<dbReference type="EMBL" id="JAHXPT010000005">
    <property type="protein sequence ID" value="MBW6410087.1"/>
    <property type="molecule type" value="Genomic_DNA"/>
</dbReference>
<evidence type="ECO:0000256" key="4">
    <source>
        <dbReference type="ARBA" id="ARBA00023125"/>
    </source>
</evidence>
<protein>
    <submittedName>
        <fullName evidence="8">Sigma-70 family RNA polymerase sigma factor</fullName>
    </submittedName>
</protein>
<dbReference type="Pfam" id="PF08281">
    <property type="entry name" value="Sigma70_r4_2"/>
    <property type="match status" value="1"/>
</dbReference>
<dbReference type="Proteomes" id="UP001519921">
    <property type="component" value="Unassembled WGS sequence"/>
</dbReference>
<evidence type="ECO:0000256" key="2">
    <source>
        <dbReference type="ARBA" id="ARBA00023015"/>
    </source>
</evidence>
<keyword evidence="9" id="KW-1185">Reference proteome</keyword>
<comment type="caution">
    <text evidence="8">The sequence shown here is derived from an EMBL/GenBank/DDBJ whole genome shotgun (WGS) entry which is preliminary data.</text>
</comment>
<dbReference type="InterPro" id="IPR014284">
    <property type="entry name" value="RNA_pol_sigma-70_dom"/>
</dbReference>
<evidence type="ECO:0000313" key="9">
    <source>
        <dbReference type="Proteomes" id="UP001519921"/>
    </source>
</evidence>
<dbReference type="Gene3D" id="1.10.1740.10">
    <property type="match status" value="1"/>
</dbReference>
<dbReference type="InterPro" id="IPR013324">
    <property type="entry name" value="RNA_pol_sigma_r3/r4-like"/>
</dbReference>